<evidence type="ECO:0000313" key="2">
    <source>
        <dbReference type="EMBL" id="MEA5607272.1"/>
    </source>
</evidence>
<proteinExistence type="predicted"/>
<dbReference type="Gene3D" id="2.20.140.10">
    <property type="entry name" value="WGR domain"/>
    <property type="match status" value="1"/>
</dbReference>
<name>A0ABU5UMQ3_NODSP</name>
<sequence length="52" mass="6009">MEVIYLELSDVQSQKFDELTINNAEFSIRYGRIGTQGQTSTKTYDTPEKAQY</sequence>
<dbReference type="RefSeq" id="WP_006196174.1">
    <property type="nucleotide sequence ID" value="NZ_JAYGHK010000009.1"/>
</dbReference>
<protein>
    <submittedName>
        <fullName evidence="2">WGR domain-containing protein</fullName>
    </submittedName>
</protein>
<dbReference type="Proteomes" id="UP001303285">
    <property type="component" value="Unassembled WGS sequence"/>
</dbReference>
<organism evidence="2 3">
    <name type="scientific">Nodularia spumigena UHCC 0060</name>
    <dbReference type="NCBI Taxonomy" id="3110300"/>
    <lineage>
        <taxon>Bacteria</taxon>
        <taxon>Bacillati</taxon>
        <taxon>Cyanobacteriota</taxon>
        <taxon>Cyanophyceae</taxon>
        <taxon>Nostocales</taxon>
        <taxon>Nodulariaceae</taxon>
        <taxon>Nodularia</taxon>
    </lineage>
</organism>
<dbReference type="EMBL" id="JAYGHK010000009">
    <property type="protein sequence ID" value="MEA5607272.1"/>
    <property type="molecule type" value="Genomic_DNA"/>
</dbReference>
<accession>A0ABU5UMQ3</accession>
<dbReference type="InterPro" id="IPR049809">
    <property type="entry name" value="YehF/YfeS-like_WGR"/>
</dbReference>
<dbReference type="CDD" id="cd07996">
    <property type="entry name" value="WGR_MMR_like"/>
    <property type="match status" value="1"/>
</dbReference>
<comment type="caution">
    <text evidence="2">The sequence shown here is derived from an EMBL/GenBank/DDBJ whole genome shotgun (WGS) entry which is preliminary data.</text>
</comment>
<reference evidence="2 3" key="1">
    <citation type="submission" date="2023-12" db="EMBL/GenBank/DDBJ databases">
        <title>Baltic Sea Cyanobacteria.</title>
        <authorList>
            <person name="Delbaje E."/>
            <person name="Fewer D.P."/>
            <person name="Shishido T.K."/>
        </authorList>
    </citation>
    <scope>NUCLEOTIDE SEQUENCE [LARGE SCALE GENOMIC DNA]</scope>
    <source>
        <strain evidence="2 3">UHCC 0060</strain>
    </source>
</reference>
<gene>
    <name evidence="2" type="ORF">VB695_04130</name>
</gene>
<dbReference type="Pfam" id="PF05406">
    <property type="entry name" value="WGR"/>
    <property type="match status" value="1"/>
</dbReference>
<feature type="domain" description="WGR" evidence="1">
    <location>
        <begin position="4"/>
        <end position="51"/>
    </location>
</feature>
<evidence type="ECO:0000313" key="3">
    <source>
        <dbReference type="Proteomes" id="UP001303285"/>
    </source>
</evidence>
<keyword evidence="3" id="KW-1185">Reference proteome</keyword>
<evidence type="ECO:0000259" key="1">
    <source>
        <dbReference type="Pfam" id="PF05406"/>
    </source>
</evidence>
<dbReference type="GeneID" id="78016262"/>
<dbReference type="InterPro" id="IPR008893">
    <property type="entry name" value="WGR_domain"/>
</dbReference>